<evidence type="ECO:0000313" key="1">
    <source>
        <dbReference type="EMBL" id="SPP28430.1"/>
    </source>
</evidence>
<dbReference type="AlphaFoldDB" id="A0A2X0R322"/>
<dbReference type="RefSeq" id="WP_183117370.1">
    <property type="nucleotide sequence ID" value="NZ_OUNC01000013.1"/>
</dbReference>
<organism evidence="1 2">
    <name type="scientific">Brochothrix thermosphacta</name>
    <name type="common">Microbacterium thermosphactum</name>
    <dbReference type="NCBI Taxonomy" id="2756"/>
    <lineage>
        <taxon>Bacteria</taxon>
        <taxon>Bacillati</taxon>
        <taxon>Bacillota</taxon>
        <taxon>Bacilli</taxon>
        <taxon>Bacillales</taxon>
        <taxon>Listeriaceae</taxon>
        <taxon>Brochothrix</taxon>
    </lineage>
</organism>
<name>A0A2X0R322_BROTH</name>
<sequence>MEQTLNKKQKIKTDYNIIHINKDGKVVNFEDLVVPAHITKQILAIMNGEV</sequence>
<reference evidence="2" key="1">
    <citation type="submission" date="2018-04" db="EMBL/GenBank/DDBJ databases">
        <authorList>
            <person name="Illikoud N."/>
        </authorList>
    </citation>
    <scope>NUCLEOTIDE SEQUENCE [LARGE SCALE GENOMIC DNA]</scope>
</reference>
<dbReference type="EMBL" id="OUNC01000013">
    <property type="protein sequence ID" value="SPP28430.1"/>
    <property type="molecule type" value="Genomic_DNA"/>
</dbReference>
<dbReference type="Proteomes" id="UP000270190">
    <property type="component" value="Unassembled WGS sequence"/>
</dbReference>
<gene>
    <name evidence="1" type="ORF">BTBSAS_200017</name>
</gene>
<accession>A0A2X0R322</accession>
<proteinExistence type="predicted"/>
<evidence type="ECO:0000313" key="2">
    <source>
        <dbReference type="Proteomes" id="UP000270190"/>
    </source>
</evidence>
<protein>
    <submittedName>
        <fullName evidence="1">Uncharacterized protein</fullName>
    </submittedName>
</protein>